<dbReference type="Proteomes" id="UP000275408">
    <property type="component" value="Unassembled WGS sequence"/>
</dbReference>
<proteinExistence type="predicted"/>
<comment type="caution">
    <text evidence="1">The sequence shown here is derived from an EMBL/GenBank/DDBJ whole genome shotgun (WGS) entry which is preliminary data.</text>
</comment>
<name>A0A3M6TJY2_POCDA</name>
<evidence type="ECO:0000313" key="2">
    <source>
        <dbReference type="Proteomes" id="UP000275408"/>
    </source>
</evidence>
<reference evidence="1 2" key="1">
    <citation type="journal article" date="2018" name="Sci. Rep.">
        <title>Comparative analysis of the Pocillopora damicornis genome highlights role of immune system in coral evolution.</title>
        <authorList>
            <person name="Cunning R."/>
            <person name="Bay R.A."/>
            <person name="Gillette P."/>
            <person name="Baker A.C."/>
            <person name="Traylor-Knowles N."/>
        </authorList>
    </citation>
    <scope>NUCLEOTIDE SEQUENCE [LARGE SCALE GENOMIC DNA]</scope>
    <source>
        <strain evidence="1">RSMAS</strain>
        <tissue evidence="1">Whole animal</tissue>
    </source>
</reference>
<organism evidence="1 2">
    <name type="scientific">Pocillopora damicornis</name>
    <name type="common">Cauliflower coral</name>
    <name type="synonym">Millepora damicornis</name>
    <dbReference type="NCBI Taxonomy" id="46731"/>
    <lineage>
        <taxon>Eukaryota</taxon>
        <taxon>Metazoa</taxon>
        <taxon>Cnidaria</taxon>
        <taxon>Anthozoa</taxon>
        <taxon>Hexacorallia</taxon>
        <taxon>Scleractinia</taxon>
        <taxon>Astrocoeniina</taxon>
        <taxon>Pocilloporidae</taxon>
        <taxon>Pocillopora</taxon>
    </lineage>
</organism>
<dbReference type="AlphaFoldDB" id="A0A3M6TJY2"/>
<protein>
    <submittedName>
        <fullName evidence="1">Uncharacterized protein</fullName>
    </submittedName>
</protein>
<feature type="non-terminal residue" evidence="1">
    <location>
        <position position="120"/>
    </location>
</feature>
<sequence length="120" mass="13839">LHIILGEINKNYVKADPKVYHDYDKLRSTCVNQEKEISVNEKVDANSVVQLCLLNIRSLRKQSCVRHDSDILAFTDTQLLPRDDKFSSLGVCIKKNIRTVYQKRSPSLNVLKFGFSRDNK</sequence>
<gene>
    <name evidence="1" type="ORF">pdam_00020237</name>
</gene>
<dbReference type="EMBL" id="RCHS01003451">
    <property type="protein sequence ID" value="RMX41727.1"/>
    <property type="molecule type" value="Genomic_DNA"/>
</dbReference>
<evidence type="ECO:0000313" key="1">
    <source>
        <dbReference type="EMBL" id="RMX41727.1"/>
    </source>
</evidence>
<keyword evidence="2" id="KW-1185">Reference proteome</keyword>
<accession>A0A3M6TJY2</accession>
<feature type="non-terminal residue" evidence="1">
    <location>
        <position position="1"/>
    </location>
</feature>